<protein>
    <submittedName>
        <fullName evidence="2">Uncharacterized protein</fullName>
    </submittedName>
</protein>
<keyword evidence="3" id="KW-1185">Reference proteome</keyword>
<feature type="compositionally biased region" description="Pro residues" evidence="1">
    <location>
        <begin position="161"/>
        <end position="171"/>
    </location>
</feature>
<gene>
    <name evidence="2" type="ORF">JRQ81_003723</name>
</gene>
<sequence>MMALADFHYTTGISSGFKVYILEGHPSFENEQRFQRLPSRRFPVYSIKRKLSTDTRRSPDPILERQKASKMMRHSTCGPVASSREQVAPPAARLPGQPLAVPCLATSDAEPCRDSPALHPSCPDKCPLRKPLLDPASLAASQMQQMRPSVITCAPRRSCPETPPGISPPQTSPLNQKSSTTPDSPRSQRPPAWAPSPAGSSAPLIRESYQKEMIQEADENPFPNH</sequence>
<dbReference type="Pfam" id="PF15245">
    <property type="entry name" value="VGLL4"/>
    <property type="match status" value="1"/>
</dbReference>
<dbReference type="EMBL" id="JAPFRF010000011">
    <property type="protein sequence ID" value="KAJ7317561.1"/>
    <property type="molecule type" value="Genomic_DNA"/>
</dbReference>
<dbReference type="OrthoDB" id="10040691at2759"/>
<evidence type="ECO:0000313" key="2">
    <source>
        <dbReference type="EMBL" id="KAJ7317561.1"/>
    </source>
</evidence>
<dbReference type="GO" id="GO:0006355">
    <property type="term" value="P:regulation of DNA-templated transcription"/>
    <property type="evidence" value="ECO:0007669"/>
    <property type="project" value="InterPro"/>
</dbReference>
<organism evidence="2 3">
    <name type="scientific">Phrynocephalus forsythii</name>
    <dbReference type="NCBI Taxonomy" id="171643"/>
    <lineage>
        <taxon>Eukaryota</taxon>
        <taxon>Metazoa</taxon>
        <taxon>Chordata</taxon>
        <taxon>Craniata</taxon>
        <taxon>Vertebrata</taxon>
        <taxon>Euteleostomi</taxon>
        <taxon>Lepidosauria</taxon>
        <taxon>Squamata</taxon>
        <taxon>Bifurcata</taxon>
        <taxon>Unidentata</taxon>
        <taxon>Episquamata</taxon>
        <taxon>Toxicofera</taxon>
        <taxon>Iguania</taxon>
        <taxon>Acrodonta</taxon>
        <taxon>Agamidae</taxon>
        <taxon>Agaminae</taxon>
        <taxon>Phrynocephalus</taxon>
    </lineage>
</organism>
<name>A0A9Q0XL68_9SAUR</name>
<comment type="caution">
    <text evidence="2">The sequence shown here is derived from an EMBL/GenBank/DDBJ whole genome shotgun (WGS) entry which is preliminary data.</text>
</comment>
<accession>A0A9Q0XL68</accession>
<dbReference type="AlphaFoldDB" id="A0A9Q0XL68"/>
<feature type="compositionally biased region" description="Polar residues" evidence="1">
    <location>
        <begin position="172"/>
        <end position="187"/>
    </location>
</feature>
<reference evidence="2" key="1">
    <citation type="journal article" date="2023" name="DNA Res.">
        <title>Chromosome-level genome assembly of Phrynocephalus forsythii using third-generation DNA sequencing and Hi-C analysis.</title>
        <authorList>
            <person name="Qi Y."/>
            <person name="Zhao W."/>
            <person name="Zhao Y."/>
            <person name="Niu C."/>
            <person name="Cao S."/>
            <person name="Zhang Y."/>
        </authorList>
    </citation>
    <scope>NUCLEOTIDE SEQUENCE</scope>
    <source>
        <tissue evidence="2">Muscle</tissue>
    </source>
</reference>
<proteinExistence type="predicted"/>
<feature type="region of interest" description="Disordered" evidence="1">
    <location>
        <begin position="154"/>
        <end position="225"/>
    </location>
</feature>
<evidence type="ECO:0000256" key="1">
    <source>
        <dbReference type="SAM" id="MobiDB-lite"/>
    </source>
</evidence>
<dbReference type="InterPro" id="IPR028184">
    <property type="entry name" value="VGLL4"/>
</dbReference>
<evidence type="ECO:0000313" key="3">
    <source>
        <dbReference type="Proteomes" id="UP001142489"/>
    </source>
</evidence>
<dbReference type="Proteomes" id="UP001142489">
    <property type="component" value="Unassembled WGS sequence"/>
</dbReference>